<evidence type="ECO:0000313" key="1">
    <source>
        <dbReference type="EMBL" id="PRP65939.1"/>
    </source>
</evidence>
<accession>A0A2S9WR47</accession>
<proteinExistence type="predicted"/>
<dbReference type="AlphaFoldDB" id="A0A2S9WR47"/>
<evidence type="ECO:0000313" key="2">
    <source>
        <dbReference type="Proteomes" id="UP000239532"/>
    </source>
</evidence>
<protein>
    <submittedName>
        <fullName evidence="1">Phosphatase</fullName>
    </submittedName>
</protein>
<dbReference type="PROSITE" id="PS51257">
    <property type="entry name" value="PROKAR_LIPOPROTEIN"/>
    <property type="match status" value="1"/>
</dbReference>
<dbReference type="EMBL" id="MQUC01000003">
    <property type="protein sequence ID" value="PRP65939.1"/>
    <property type="molecule type" value="Genomic_DNA"/>
</dbReference>
<name>A0A2S9WR47_9FLAO</name>
<organism evidence="1 2">
    <name type="scientific">Nonlabens agnitus</name>
    <dbReference type="NCBI Taxonomy" id="870484"/>
    <lineage>
        <taxon>Bacteria</taxon>
        <taxon>Pseudomonadati</taxon>
        <taxon>Bacteroidota</taxon>
        <taxon>Flavobacteriia</taxon>
        <taxon>Flavobacteriales</taxon>
        <taxon>Flavobacteriaceae</taxon>
        <taxon>Nonlabens</taxon>
    </lineage>
</organism>
<dbReference type="PANTHER" id="PTHR35399">
    <property type="entry name" value="SLR8030 PROTEIN"/>
    <property type="match status" value="1"/>
</dbReference>
<dbReference type="InterPro" id="IPR008557">
    <property type="entry name" value="PhoX"/>
</dbReference>
<dbReference type="RefSeq" id="WP_105981805.1">
    <property type="nucleotide sequence ID" value="NZ_MQUC01000003.1"/>
</dbReference>
<dbReference type="PANTHER" id="PTHR35399:SF2">
    <property type="entry name" value="DUF839 DOMAIN-CONTAINING PROTEIN"/>
    <property type="match status" value="1"/>
</dbReference>
<sequence length="487" mass="52642">MKNNFLIAGLSTLLLLSCNDDDGVTRTGAQGDDIVLKSHSVTPNFLKTTPEFSSVNIYSVLSSADQLDASPEFVYGSMADGAGLLYNQATEDFTLINNIEADYSIARIKFDKTFAPISGEYILNAEATASTAQCSGSLITPQEHGFGPLYLSGGEWGGSSKGVFATEVTKPSSTRTTPEILTAMGQWSTENAVVIGKDAYPNKTVAFIGDDHSDNNIPSGQLGMYVGNRGDLYSGNLYGLKVTAAGIDFEMDMEEGQSYTAEFVELNQRNIDLLDAEAKQKGVMGFSRLEDIDWRRGDASNQREIYFTVTGRKTNGLVGKGTAYGRIYKVTLNENDPTGPATITCVLDGDKVGGKAWGFHSPDNVLVTENYVYIQEDPNGYFDDAVREHYARLYQYEISTGQLKTVLECDQRSAAAAGIGTENSVWEITGMIDVSDVVGIDGTFMVITQNHGWEPADGSAFTDPTANDVNNSSKEGSVLYVISGLER</sequence>
<dbReference type="Proteomes" id="UP000239532">
    <property type="component" value="Unassembled WGS sequence"/>
</dbReference>
<dbReference type="OrthoDB" id="727757at2"/>
<gene>
    <name evidence="1" type="ORF">BST86_01975</name>
</gene>
<keyword evidence="2" id="KW-1185">Reference proteome</keyword>
<reference evidence="1 2" key="1">
    <citation type="submission" date="2016-11" db="EMBL/GenBank/DDBJ databases">
        <title>Trade-off between light-utilization and light-protection in marine flavobacteria.</title>
        <authorList>
            <person name="Kumagai Y."/>
        </authorList>
    </citation>
    <scope>NUCLEOTIDE SEQUENCE [LARGE SCALE GENOMIC DNA]</scope>
    <source>
        <strain evidence="1 2">JCM 17109</strain>
    </source>
</reference>
<comment type="caution">
    <text evidence="1">The sequence shown here is derived from an EMBL/GenBank/DDBJ whole genome shotgun (WGS) entry which is preliminary data.</text>
</comment>
<dbReference type="Pfam" id="PF05787">
    <property type="entry name" value="PhoX"/>
    <property type="match status" value="1"/>
</dbReference>